<feature type="compositionally biased region" description="Polar residues" evidence="1">
    <location>
        <begin position="7"/>
        <end position="17"/>
    </location>
</feature>
<accession>A0A9E2KG09</accession>
<keyword evidence="2" id="KW-0472">Membrane</keyword>
<keyword evidence="2" id="KW-0812">Transmembrane</keyword>
<proteinExistence type="predicted"/>
<gene>
    <name evidence="5" type="ORF">H9791_03725</name>
</gene>
<dbReference type="GO" id="GO:0016989">
    <property type="term" value="F:sigma factor antagonist activity"/>
    <property type="evidence" value="ECO:0007669"/>
    <property type="project" value="TreeGrafter"/>
</dbReference>
<organism evidence="5 6">
    <name type="scientific">Candidatus Bacteroides intestinipullorum</name>
    <dbReference type="NCBI Taxonomy" id="2838471"/>
    <lineage>
        <taxon>Bacteria</taxon>
        <taxon>Pseudomonadati</taxon>
        <taxon>Bacteroidota</taxon>
        <taxon>Bacteroidia</taxon>
        <taxon>Bacteroidales</taxon>
        <taxon>Bacteroidaceae</taxon>
        <taxon>Bacteroides</taxon>
    </lineage>
</organism>
<dbReference type="Pfam" id="PF04773">
    <property type="entry name" value="FecR"/>
    <property type="match status" value="1"/>
</dbReference>
<dbReference type="EMBL" id="JAHLFO010000044">
    <property type="protein sequence ID" value="MBU3813604.1"/>
    <property type="molecule type" value="Genomic_DNA"/>
</dbReference>
<sequence length="318" mass="35455">MEKEKTTNQGKSGSSVFSPGADKVESKLHFVWDECQPPRMDAGQVWAKTAEKIREHEEQEAARRSRNRRRLFLRGLWGAAVMVALLLGGYVFRQWQPGEALPSSVGPCMENSVCLEGVDGVRLVMLADSSRMWVNEGSRVVYPRVFAQERREIFVEGEVYLEVTRDEARPFVVHTDAFAVEVLGTSFDVKAYEDAPGAVVLVEGSVRVEDAQRQSVIMQPDECLEVDEAGIGTKEKVDAQAYIRWVHKVWVLEGKPLREVLQDLGAYYGVEIGCDGAVAGEPFYGKLYLDGDVRQVLEAIRLTLPGEVGKDDGAIYIK</sequence>
<comment type="caution">
    <text evidence="5">The sequence shown here is derived from an EMBL/GenBank/DDBJ whole genome shotgun (WGS) entry which is preliminary data.</text>
</comment>
<evidence type="ECO:0000256" key="1">
    <source>
        <dbReference type="SAM" id="MobiDB-lite"/>
    </source>
</evidence>
<dbReference type="PANTHER" id="PTHR30273:SF2">
    <property type="entry name" value="PROTEIN FECR"/>
    <property type="match status" value="1"/>
</dbReference>
<dbReference type="PANTHER" id="PTHR30273">
    <property type="entry name" value="PERIPLASMIC SIGNAL SENSOR AND SIGMA FACTOR ACTIVATOR FECR-RELATED"/>
    <property type="match status" value="1"/>
</dbReference>
<feature type="domain" description="FecR protein" evidence="3">
    <location>
        <begin position="119"/>
        <end position="207"/>
    </location>
</feature>
<dbReference type="Proteomes" id="UP000824236">
    <property type="component" value="Unassembled WGS sequence"/>
</dbReference>
<evidence type="ECO:0000259" key="4">
    <source>
        <dbReference type="Pfam" id="PF16344"/>
    </source>
</evidence>
<dbReference type="InterPro" id="IPR006860">
    <property type="entry name" value="FecR"/>
</dbReference>
<evidence type="ECO:0000259" key="3">
    <source>
        <dbReference type="Pfam" id="PF04773"/>
    </source>
</evidence>
<feature type="region of interest" description="Disordered" evidence="1">
    <location>
        <begin position="1"/>
        <end position="20"/>
    </location>
</feature>
<keyword evidence="2" id="KW-1133">Transmembrane helix</keyword>
<dbReference type="PIRSF" id="PIRSF018266">
    <property type="entry name" value="FecR"/>
    <property type="match status" value="1"/>
</dbReference>
<protein>
    <submittedName>
        <fullName evidence="5">FecR domain-containing protein</fullName>
    </submittedName>
</protein>
<dbReference type="Gene3D" id="3.55.50.30">
    <property type="match status" value="1"/>
</dbReference>
<feature type="transmembrane region" description="Helical" evidence="2">
    <location>
        <begin position="71"/>
        <end position="92"/>
    </location>
</feature>
<dbReference type="AlphaFoldDB" id="A0A9E2KG09"/>
<evidence type="ECO:0000313" key="6">
    <source>
        <dbReference type="Proteomes" id="UP000824236"/>
    </source>
</evidence>
<evidence type="ECO:0000313" key="5">
    <source>
        <dbReference type="EMBL" id="MBU3813604.1"/>
    </source>
</evidence>
<reference evidence="5" key="2">
    <citation type="submission" date="2021-04" db="EMBL/GenBank/DDBJ databases">
        <authorList>
            <person name="Gilroy R."/>
        </authorList>
    </citation>
    <scope>NUCLEOTIDE SEQUENCE</scope>
    <source>
        <strain evidence="5">B3-3758</strain>
    </source>
</reference>
<dbReference type="Pfam" id="PF16344">
    <property type="entry name" value="FecR_C"/>
    <property type="match status" value="1"/>
</dbReference>
<reference evidence="5" key="1">
    <citation type="journal article" date="2021" name="PeerJ">
        <title>Extensive microbial diversity within the chicken gut microbiome revealed by metagenomics and culture.</title>
        <authorList>
            <person name="Gilroy R."/>
            <person name="Ravi A."/>
            <person name="Getino M."/>
            <person name="Pursley I."/>
            <person name="Horton D.L."/>
            <person name="Alikhan N.F."/>
            <person name="Baker D."/>
            <person name="Gharbi K."/>
            <person name="Hall N."/>
            <person name="Watson M."/>
            <person name="Adriaenssens E.M."/>
            <person name="Foster-Nyarko E."/>
            <person name="Jarju S."/>
            <person name="Secka A."/>
            <person name="Antonio M."/>
            <person name="Oren A."/>
            <person name="Chaudhuri R.R."/>
            <person name="La Ragione R."/>
            <person name="Hildebrand F."/>
            <person name="Pallen M.J."/>
        </authorList>
    </citation>
    <scope>NUCLEOTIDE SEQUENCE</scope>
    <source>
        <strain evidence="5">B3-3758</strain>
    </source>
</reference>
<feature type="domain" description="Protein FecR C-terminal" evidence="4">
    <location>
        <begin position="251"/>
        <end position="315"/>
    </location>
</feature>
<dbReference type="InterPro" id="IPR032508">
    <property type="entry name" value="FecR_C"/>
</dbReference>
<dbReference type="Gene3D" id="2.60.120.1440">
    <property type="match status" value="1"/>
</dbReference>
<name>A0A9E2KG09_9BACE</name>
<dbReference type="InterPro" id="IPR012373">
    <property type="entry name" value="Ferrdict_sens_TM"/>
</dbReference>
<evidence type="ECO:0000256" key="2">
    <source>
        <dbReference type="SAM" id="Phobius"/>
    </source>
</evidence>